<comment type="caution">
    <text evidence="2">The sequence shown here is derived from an EMBL/GenBank/DDBJ whole genome shotgun (WGS) entry which is preliminary data.</text>
</comment>
<organism evidence="2 3">
    <name type="scientific">Andreesenia angusta</name>
    <dbReference type="NCBI Taxonomy" id="39480"/>
    <lineage>
        <taxon>Bacteria</taxon>
        <taxon>Bacillati</taxon>
        <taxon>Bacillota</taxon>
        <taxon>Tissierellia</taxon>
        <taxon>Tissierellales</taxon>
        <taxon>Gottschalkiaceae</taxon>
        <taxon>Andreesenia</taxon>
    </lineage>
</organism>
<proteinExistence type="predicted"/>
<reference evidence="2 3" key="1">
    <citation type="submission" date="2016-09" db="EMBL/GenBank/DDBJ databases">
        <title>Genome sequence of Eubacterium angustum.</title>
        <authorList>
            <person name="Poehlein A."/>
            <person name="Daniel R."/>
        </authorList>
    </citation>
    <scope>NUCLEOTIDE SEQUENCE [LARGE SCALE GENOMIC DNA]</scope>
    <source>
        <strain evidence="2 3">DSM 1989</strain>
    </source>
</reference>
<evidence type="ECO:0000313" key="2">
    <source>
        <dbReference type="EMBL" id="OHW62926.1"/>
    </source>
</evidence>
<gene>
    <name evidence="2" type="ORF">EUAN_07100</name>
</gene>
<dbReference type="Proteomes" id="UP000180254">
    <property type="component" value="Unassembled WGS sequence"/>
</dbReference>
<dbReference type="AlphaFoldDB" id="A0A1S1V8K6"/>
<protein>
    <submittedName>
        <fullName evidence="2">Uncharacterized protein</fullName>
    </submittedName>
</protein>
<evidence type="ECO:0000256" key="1">
    <source>
        <dbReference type="SAM" id="MobiDB-lite"/>
    </source>
</evidence>
<accession>A0A1S1V8K6</accession>
<name>A0A1S1V8K6_9FIRM</name>
<keyword evidence="3" id="KW-1185">Reference proteome</keyword>
<dbReference type="EMBL" id="MKIE01000002">
    <property type="protein sequence ID" value="OHW62926.1"/>
    <property type="molecule type" value="Genomic_DNA"/>
</dbReference>
<dbReference type="RefSeq" id="WP_071061760.1">
    <property type="nucleotide sequence ID" value="NZ_MKIE01000002.1"/>
</dbReference>
<evidence type="ECO:0000313" key="3">
    <source>
        <dbReference type="Proteomes" id="UP000180254"/>
    </source>
</evidence>
<feature type="region of interest" description="Disordered" evidence="1">
    <location>
        <begin position="75"/>
        <end position="100"/>
    </location>
</feature>
<dbReference type="STRING" id="39480.EUAN_07100"/>
<sequence>MTDIYGNAKVYINGEEIEGVEVKEISTTNIEPKTRESRRIRWSRGFRITGTATVTPSWEGMTEADKRKVKRAVKKIKGIKKHRKRVLNRKKLHNKRGVKK</sequence>